<reference evidence="2 4" key="3">
    <citation type="submission" date="2016-01" db="EMBL/GenBank/DDBJ databases">
        <title>Madurella mycetomatis genome sequencing.</title>
        <authorList>
            <person name="Van De Sande W."/>
        </authorList>
    </citation>
    <scope>NUCLEOTIDE SEQUENCE [LARGE SCALE GENOMIC DNA]</scope>
    <source>
        <strain evidence="4">mm55</strain>
        <strain evidence="2">Mm55</strain>
    </source>
</reference>
<evidence type="ECO:0000313" key="4">
    <source>
        <dbReference type="Proteomes" id="UP000078237"/>
    </source>
</evidence>
<sequence>MTTAPEHPRGDVLATLNFYSPPPDGSVPYGLAGDIPPGVPPRNFSLDPQQTLIQDARSNPSVFTLDHDAFQILLSQPPSSEKTFTDDNSIIKNYYPEVTSLLRSVLPSARKIIIFDHTIRRTDPSSPRQPVQRVHIDQTPASAVQRVRRHVPDPAEAEALLAGRYRIINVWRPLNARPVESSPLAFCSSSTLRDEDIVPVEHRYMSTGYVGQTAAIKHHEGQKWYYLSGMTGDERILLECYDSEALKDGTGVRGGRAAHTAFEDPRTREGAEGRESIEVRALVFE</sequence>
<protein>
    <submittedName>
        <fullName evidence="2">Uncharacterized protein in dcmA 3'region</fullName>
    </submittedName>
</protein>
<dbReference type="PANTHER" id="PTHR34598:SF1">
    <property type="entry name" value="PUTATIVE (AFU_ORTHOLOGUE AFUA_3G13140)-RELATED"/>
    <property type="match status" value="1"/>
</dbReference>
<dbReference type="VEuPathDB" id="FungiDB:MMYC01_205540"/>
<gene>
    <name evidence="3" type="ORF">MMYC01_205540</name>
    <name evidence="2" type="ORF">MMYC01_205907</name>
</gene>
<dbReference type="Proteomes" id="UP000078237">
    <property type="component" value="Unassembled WGS sequence"/>
</dbReference>
<dbReference type="OrthoDB" id="412788at2759"/>
<dbReference type="EMBL" id="LCTW02000287">
    <property type="protein sequence ID" value="KXX75197.1"/>
    <property type="molecule type" value="Genomic_DNA"/>
</dbReference>
<evidence type="ECO:0000313" key="2">
    <source>
        <dbReference type="EMBL" id="KXX75197.1"/>
    </source>
</evidence>
<dbReference type="NCBIfam" id="NF041278">
    <property type="entry name" value="CmcJ_NvfI_EfuI"/>
    <property type="match status" value="1"/>
</dbReference>
<reference evidence="4" key="1">
    <citation type="submission" date="2015-06" db="EMBL/GenBank/DDBJ databases">
        <authorList>
            <person name="van de Sande W.W.J."/>
        </authorList>
    </citation>
    <scope>NUCLEOTIDE SEQUENCE [LARGE SCALE GENOMIC DNA]</scope>
    <source>
        <strain evidence="4">mm55</strain>
    </source>
</reference>
<proteinExistence type="inferred from homology"/>
<dbReference type="VEuPathDB" id="FungiDB:MMYC01_205907"/>
<keyword evidence="4" id="KW-1185">Reference proteome</keyword>
<dbReference type="STRING" id="100816.A0A175VUK0"/>
<accession>A0A175VUK0</accession>
<evidence type="ECO:0000256" key="1">
    <source>
        <dbReference type="ARBA" id="ARBA00023604"/>
    </source>
</evidence>
<dbReference type="PANTHER" id="PTHR34598">
    <property type="entry name" value="BLL6449 PROTEIN"/>
    <property type="match status" value="1"/>
</dbReference>
<reference evidence="2" key="2">
    <citation type="submission" date="2015-06" db="EMBL/GenBank/DDBJ databases">
        <authorList>
            <person name="Hoefler B.C."/>
            <person name="Straight P.D."/>
        </authorList>
    </citation>
    <scope>NUCLEOTIDE SEQUENCE [LARGE SCALE GENOMIC DNA]</scope>
    <source>
        <strain evidence="2">Mm55</strain>
    </source>
</reference>
<comment type="caution">
    <text evidence="2">The sequence shown here is derived from an EMBL/GenBank/DDBJ whole genome shotgun (WGS) entry which is preliminary data.</text>
</comment>
<dbReference type="EMBL" id="LCTW02000134">
    <property type="protein sequence ID" value="KXX78062.1"/>
    <property type="molecule type" value="Genomic_DNA"/>
</dbReference>
<dbReference type="AlphaFoldDB" id="A0A175VUK0"/>
<organism evidence="2 4">
    <name type="scientific">Madurella mycetomatis</name>
    <dbReference type="NCBI Taxonomy" id="100816"/>
    <lineage>
        <taxon>Eukaryota</taxon>
        <taxon>Fungi</taxon>
        <taxon>Dikarya</taxon>
        <taxon>Ascomycota</taxon>
        <taxon>Pezizomycotina</taxon>
        <taxon>Sordariomycetes</taxon>
        <taxon>Sordariomycetidae</taxon>
        <taxon>Sordariales</taxon>
        <taxon>Sordariales incertae sedis</taxon>
        <taxon>Madurella</taxon>
    </lineage>
</organism>
<evidence type="ECO:0000313" key="3">
    <source>
        <dbReference type="EMBL" id="KXX78062.1"/>
    </source>
</evidence>
<name>A0A175VUK0_9PEZI</name>
<dbReference type="InterPro" id="IPR044053">
    <property type="entry name" value="AsaB-like"/>
</dbReference>
<dbReference type="GO" id="GO:0016491">
    <property type="term" value="F:oxidoreductase activity"/>
    <property type="evidence" value="ECO:0007669"/>
    <property type="project" value="InterPro"/>
</dbReference>
<comment type="similarity">
    <text evidence="1">Belongs to the asaB hydroxylase/desaturase family.</text>
</comment>